<sequence>MEIEEFKAIIKESIREVLREERMLLCQILIPYVSDEEQEKLDEMFGSPSDYEDEELVDMTEWVKHGHKIS</sequence>
<evidence type="ECO:0000313" key="1">
    <source>
        <dbReference type="EMBL" id="GCL36810.1"/>
    </source>
</evidence>
<dbReference type="EMBL" id="BJCE01000050">
    <property type="protein sequence ID" value="GCL36810.1"/>
    <property type="molecule type" value="Genomic_DNA"/>
</dbReference>
<dbReference type="AlphaFoldDB" id="A0A479ZVN7"/>
<proteinExistence type="predicted"/>
<comment type="caution">
    <text evidence="1">The sequence shown here is derived from an EMBL/GenBank/DDBJ whole genome shotgun (WGS) entry which is preliminary data.</text>
</comment>
<name>A0A479ZVN7_9CYAN</name>
<dbReference type="RefSeq" id="WP_137667214.1">
    <property type="nucleotide sequence ID" value="NZ_BJCE01000050.1"/>
</dbReference>
<dbReference type="Proteomes" id="UP000300142">
    <property type="component" value="Unassembled WGS sequence"/>
</dbReference>
<accession>A0A479ZVN7</accession>
<protein>
    <submittedName>
        <fullName evidence="1">Uncharacterized protein</fullName>
    </submittedName>
</protein>
<keyword evidence="2" id="KW-1185">Reference proteome</keyword>
<reference evidence="2" key="1">
    <citation type="submission" date="2019-02" db="EMBL/GenBank/DDBJ databases">
        <title>Draft genome sequence of Sphaerospermopsis reniformis NIES-1949.</title>
        <authorList>
            <person name="Yamaguchi H."/>
            <person name="Suzuki S."/>
            <person name="Kawachi M."/>
        </authorList>
    </citation>
    <scope>NUCLEOTIDE SEQUENCE [LARGE SCALE GENOMIC DNA]</scope>
    <source>
        <strain evidence="2">NIES-1949</strain>
    </source>
</reference>
<evidence type="ECO:0000313" key="2">
    <source>
        <dbReference type="Proteomes" id="UP000300142"/>
    </source>
</evidence>
<gene>
    <name evidence="1" type="ORF">SR1949_19160</name>
</gene>
<organism evidence="1 2">
    <name type="scientific">Sphaerospermopsis reniformis</name>
    <dbReference type="NCBI Taxonomy" id="531300"/>
    <lineage>
        <taxon>Bacteria</taxon>
        <taxon>Bacillati</taxon>
        <taxon>Cyanobacteriota</taxon>
        <taxon>Cyanophyceae</taxon>
        <taxon>Nostocales</taxon>
        <taxon>Aphanizomenonaceae</taxon>
        <taxon>Sphaerospermopsis</taxon>
    </lineage>
</organism>